<protein>
    <submittedName>
        <fullName evidence="1">Uncharacterized protein</fullName>
    </submittedName>
</protein>
<dbReference type="Proteomes" id="UP000595296">
    <property type="component" value="Chromosome"/>
</dbReference>
<gene>
    <name evidence="1" type="ORF">H6P87_00468</name>
</gene>
<dbReference type="RefSeq" id="WP_246438043.1">
    <property type="nucleotide sequence ID" value="NZ_CP060138.2"/>
</dbReference>
<name>A0A9E6MHI2_9RICK</name>
<reference evidence="1 2" key="1">
    <citation type="journal article" date="2021" name="Int. J. Syst. Evol. Microbiol.">
        <title>Characterization of a novel transitional group Rickettsia species (Rickettsia tillamookensis sp. nov.) from the western black-legged tick, Ixodes pacificus.</title>
        <authorList>
            <person name="Gauthier D.T."/>
            <person name="Karpathy S.E."/>
            <person name="Grizzard S.L."/>
            <person name="Batra D."/>
            <person name="Rowe L.A."/>
            <person name="Paddock C.D."/>
        </authorList>
    </citation>
    <scope>NUCLEOTIDE SEQUENCE [LARGE SCALE GENOMIC DNA]</scope>
    <source>
        <strain evidence="1 2">Tillamook 23</strain>
    </source>
</reference>
<accession>A0A9E6MHI2</accession>
<keyword evidence="2" id="KW-1185">Reference proteome</keyword>
<organism evidence="1 2">
    <name type="scientific">Rickettsia tillamookensis</name>
    <dbReference type="NCBI Taxonomy" id="2761623"/>
    <lineage>
        <taxon>Bacteria</taxon>
        <taxon>Pseudomonadati</taxon>
        <taxon>Pseudomonadota</taxon>
        <taxon>Alphaproteobacteria</taxon>
        <taxon>Rickettsiales</taxon>
        <taxon>Rickettsiaceae</taxon>
        <taxon>Rickettsieae</taxon>
        <taxon>Rickettsia</taxon>
        <taxon>spotted fever group</taxon>
    </lineage>
</organism>
<dbReference type="EMBL" id="CP060138">
    <property type="protein sequence ID" value="QQV74926.1"/>
    <property type="molecule type" value="Genomic_DNA"/>
</dbReference>
<evidence type="ECO:0000313" key="1">
    <source>
        <dbReference type="EMBL" id="QQV74926.1"/>
    </source>
</evidence>
<sequence>MTKIYTGPQTSKKTSSYFDSATIHFQNATKAAADFTMYATSATEHAINVIENGASALCSIQNVISDVNTNYSFISTFAQAAVASLATFAYYNPPALIGAFTLGAIAISPSDSIGCVKDTIKAGVAAGYVVCETLEGLVEGTAGIVSLIADNIYGDTAELAGAINTNMIEYHS</sequence>
<evidence type="ECO:0000313" key="2">
    <source>
        <dbReference type="Proteomes" id="UP000595296"/>
    </source>
</evidence>
<proteinExistence type="predicted"/>